<dbReference type="PANTHER" id="PTHR10037">
    <property type="entry name" value="VOLTAGE-GATED CATION CHANNEL CALCIUM AND SODIUM"/>
    <property type="match status" value="1"/>
</dbReference>
<evidence type="ECO:0000256" key="2">
    <source>
        <dbReference type="ARBA" id="ARBA00022448"/>
    </source>
</evidence>
<evidence type="ECO:0000256" key="7">
    <source>
        <dbReference type="ARBA" id="ARBA00023065"/>
    </source>
</evidence>
<evidence type="ECO:0000256" key="5">
    <source>
        <dbReference type="ARBA" id="ARBA00022882"/>
    </source>
</evidence>
<evidence type="ECO:0000256" key="11">
    <source>
        <dbReference type="SAM" id="Phobius"/>
    </source>
</evidence>
<dbReference type="InterPro" id="IPR027359">
    <property type="entry name" value="Volt_channel_dom_sf"/>
</dbReference>
<feature type="transmembrane region" description="Helical" evidence="11">
    <location>
        <begin position="952"/>
        <end position="985"/>
    </location>
</feature>
<keyword evidence="10" id="KW-0407">Ion channel</keyword>
<keyword evidence="8 11" id="KW-0472">Membrane</keyword>
<keyword evidence="6 11" id="KW-1133">Transmembrane helix</keyword>
<feature type="transmembrane region" description="Helical" evidence="11">
    <location>
        <begin position="879"/>
        <end position="898"/>
    </location>
</feature>
<feature type="transmembrane region" description="Helical" evidence="11">
    <location>
        <begin position="398"/>
        <end position="420"/>
    </location>
</feature>
<dbReference type="Proteomes" id="UP001515480">
    <property type="component" value="Unassembled WGS sequence"/>
</dbReference>
<feature type="transmembrane region" description="Helical" evidence="11">
    <location>
        <begin position="1167"/>
        <end position="1191"/>
    </location>
</feature>
<protein>
    <recommendedName>
        <fullName evidence="12">Ion transport domain-containing protein</fullName>
    </recommendedName>
</protein>
<proteinExistence type="predicted"/>
<keyword evidence="14" id="KW-1185">Reference proteome</keyword>
<dbReference type="Pfam" id="PF00520">
    <property type="entry name" value="Ion_trans"/>
    <property type="match status" value="4"/>
</dbReference>
<dbReference type="FunFam" id="1.20.120.350:FF:000009">
    <property type="entry name" value="Voltage-dependent T-type calcium channel subunit alpha"/>
    <property type="match status" value="2"/>
</dbReference>
<evidence type="ECO:0000256" key="10">
    <source>
        <dbReference type="ARBA" id="ARBA00023303"/>
    </source>
</evidence>
<feature type="transmembrane region" description="Helical" evidence="11">
    <location>
        <begin position="835"/>
        <end position="858"/>
    </location>
</feature>
<feature type="transmembrane region" description="Helical" evidence="11">
    <location>
        <begin position="1240"/>
        <end position="1264"/>
    </location>
</feature>
<dbReference type="PANTHER" id="PTHR10037:SF62">
    <property type="entry name" value="SODIUM CHANNEL PROTEIN 60E"/>
    <property type="match status" value="1"/>
</dbReference>
<keyword evidence="2" id="KW-0813">Transport</keyword>
<dbReference type="SUPFAM" id="SSF81324">
    <property type="entry name" value="Voltage-gated potassium channels"/>
    <property type="match status" value="3"/>
</dbReference>
<dbReference type="Gene3D" id="1.10.287.70">
    <property type="match status" value="3"/>
</dbReference>
<evidence type="ECO:0000313" key="14">
    <source>
        <dbReference type="Proteomes" id="UP001515480"/>
    </source>
</evidence>
<dbReference type="Gene3D" id="1.20.120.350">
    <property type="entry name" value="Voltage-gated potassium channels. Chain C"/>
    <property type="match status" value="4"/>
</dbReference>
<evidence type="ECO:0000256" key="8">
    <source>
        <dbReference type="ARBA" id="ARBA00023136"/>
    </source>
</evidence>
<feature type="domain" description="Ion transport" evidence="12">
    <location>
        <begin position="839"/>
        <end position="1200"/>
    </location>
</feature>
<feature type="transmembrane region" description="Helical" evidence="11">
    <location>
        <begin position="631"/>
        <end position="657"/>
    </location>
</feature>
<feature type="domain" description="Ion transport" evidence="12">
    <location>
        <begin position="100"/>
        <end position="429"/>
    </location>
</feature>
<evidence type="ECO:0000256" key="9">
    <source>
        <dbReference type="ARBA" id="ARBA00023180"/>
    </source>
</evidence>
<evidence type="ECO:0000256" key="6">
    <source>
        <dbReference type="ARBA" id="ARBA00022989"/>
    </source>
</evidence>
<evidence type="ECO:0000256" key="3">
    <source>
        <dbReference type="ARBA" id="ARBA00022692"/>
    </source>
</evidence>
<feature type="transmembrane region" description="Helical" evidence="11">
    <location>
        <begin position="910"/>
        <end position="931"/>
    </location>
</feature>
<keyword evidence="3 11" id="KW-0812">Transmembrane</keyword>
<feature type="transmembrane region" description="Helical" evidence="11">
    <location>
        <begin position="530"/>
        <end position="556"/>
    </location>
</feature>
<sequence>MTTRLSPCGSPKYVQTPCSGACAATPRSDFVGCPHRGPYRPPRVSDVIALVMQPQDLRGLERSALEVVAPSGRVYKGTSCCHLVPSSWPRRWAIYCVEAKYFDPFILTTIVCNCFTMAWQSPLDPCCTQKAVFIDVCESIFLIIFTVEMAIKLVAYGVFFNSGAYLKDSWCLLDFTVVTTAWLDVFFPAIGNFSVVRAIRTLRPLRALKRVPGMPKLVAAILSSIPKLVNVAAVCSFLFLIFGIIGVGLFQGSMHYRCASPGFVQTTAHASLMDSHGRRLEGGSSSLSWNSSFVQLHLHEAQSRHRMLLGNHGDSSSAALKQAEFDSGVFCNPSDDTCSFTLGEGFACQYFDKNALDGVLSFDSVPYAFIIILQSVSFDEWTDSMFAIMTVISPLSCVYSVSVVVLGGFFVVNLFLAVIFNEFISIHSAEQSVGKQSKAGDYPARGADTNTGDNVALLQDFQRSDETVSTSSACIWLDCFPRSGWRAQLRAIVTSERYVQLSTALVVVNLLLMCMGYTGMSEAYARGLELAATSFTIIFTLEMAANLLALGCVAYWSNSWYRLDGVIVLVSAFELILDIAVDLGLIEGSSGNISFLRALRSFRVLRILRLMKSWRQLYDICLTFARALPQLANLLILSAMGLVIFALLGMQTFGGAFDEEHGYGPGQDEVPRTNFDYFGTSLITCFVLLTGSWYEAAVDTMRVAGHGSILFFVCVLIVGCYLMLNLFVAILLEAFSSENKGEQKNECSAACERNATSSRAAISKEKSMPEGECSGTLRQLFIERGGGYLHRPRIALHDRFHNDVGSKARAREDEVDLALGWFALDHPVRRWMRSIVLSSWFDTAIVSIIGASSICLALDSPRLIPDSFLSKFLFVTDNCWVVIFLAECILKVISFGFVQNGPKSYLRDPWNVLDFIIVLGSLAAVLGLESMKPLRILRALRPLRLISRNQGMRLIVSSLFQSITAVCSVIGVIFAFMVFFAILGMQLFAGTFASCTHAQYTTRDACLTAAAEQHAWGIARRELAAAHVLDSEVTMRLKHGGSPYPWGHYNFIDLPNNTVWSADADSPVALTASVIHGTPVWSSGTLMHARPHRQLKGGRTSDVGDQLGEDDLISWENPEFGSFDNFGSAILLLYICSTLDGWEDVMFAGMDAVGEGKEPVRNDSNPIALYFIMWIFVGSFFAMNLFVGVIVENFNKIAKDHDGSATMTPEQIQWVKSMEALSKARAVTKSRPPNSKFRQLFFSLVTHAYFDTFITSVIIANVVQMAFDIWNIDSLPLYKNIFEFAAQCFLAVYYGECVLKIIAFGSSYFRDKWSVHPKPYHRCQQALNRTRITLEHGPFHCSLSLNTLRPSVLQHQFGTVRHKQDHVRTQTTHSLQRMEALPPPRIGKLQRTTSPVPFHIPAYA</sequence>
<organism evidence="13 14">
    <name type="scientific">Prymnesium parvum</name>
    <name type="common">Toxic golden alga</name>
    <dbReference type="NCBI Taxonomy" id="97485"/>
    <lineage>
        <taxon>Eukaryota</taxon>
        <taxon>Haptista</taxon>
        <taxon>Haptophyta</taxon>
        <taxon>Prymnesiophyceae</taxon>
        <taxon>Prymnesiales</taxon>
        <taxon>Prymnesiaceae</taxon>
        <taxon>Prymnesium</taxon>
    </lineage>
</organism>
<dbReference type="InterPro" id="IPR043203">
    <property type="entry name" value="VGCC_Ca_Na"/>
</dbReference>
<keyword evidence="4" id="KW-0677">Repeat</keyword>
<reference evidence="13 14" key="1">
    <citation type="journal article" date="2024" name="Science">
        <title>Giant polyketide synthase enzymes in the biosynthesis of giant marine polyether toxins.</title>
        <authorList>
            <person name="Fallon T.R."/>
            <person name="Shende V.V."/>
            <person name="Wierzbicki I.H."/>
            <person name="Pendleton A.L."/>
            <person name="Watervoot N.F."/>
            <person name="Auber R.P."/>
            <person name="Gonzalez D.J."/>
            <person name="Wisecaver J.H."/>
            <person name="Moore B.S."/>
        </authorList>
    </citation>
    <scope>NUCLEOTIDE SEQUENCE [LARGE SCALE GENOMIC DNA]</scope>
    <source>
        <strain evidence="13 14">12B1</strain>
    </source>
</reference>
<feature type="transmembrane region" description="Helical" evidence="11">
    <location>
        <begin position="498"/>
        <end position="518"/>
    </location>
</feature>
<dbReference type="InterPro" id="IPR005821">
    <property type="entry name" value="Ion_trans_dom"/>
</dbReference>
<gene>
    <name evidence="13" type="ORF">AB1Y20_019455</name>
</gene>
<accession>A0AB34JRR7</accession>
<dbReference type="GO" id="GO:0001518">
    <property type="term" value="C:voltage-gated sodium channel complex"/>
    <property type="evidence" value="ECO:0007669"/>
    <property type="project" value="TreeGrafter"/>
</dbReference>
<evidence type="ECO:0000259" key="12">
    <source>
        <dbReference type="Pfam" id="PF00520"/>
    </source>
</evidence>
<dbReference type="GO" id="GO:0005248">
    <property type="term" value="F:voltage-gated sodium channel activity"/>
    <property type="evidence" value="ECO:0007669"/>
    <property type="project" value="TreeGrafter"/>
</dbReference>
<evidence type="ECO:0000256" key="1">
    <source>
        <dbReference type="ARBA" id="ARBA00004141"/>
    </source>
</evidence>
<feature type="domain" description="Ion transport" evidence="12">
    <location>
        <begin position="501"/>
        <end position="740"/>
    </location>
</feature>
<comment type="caution">
    <text evidence="13">The sequence shown here is derived from an EMBL/GenBank/DDBJ whole genome shotgun (WGS) entry which is preliminary data.</text>
</comment>
<feature type="transmembrane region" description="Helical" evidence="11">
    <location>
        <begin position="677"/>
        <end position="697"/>
    </location>
</feature>
<keyword evidence="9" id="KW-0325">Glycoprotein</keyword>
<dbReference type="EMBL" id="JBGBPQ010000005">
    <property type="protein sequence ID" value="KAL1524565.1"/>
    <property type="molecule type" value="Genomic_DNA"/>
</dbReference>
<feature type="transmembrane region" description="Helical" evidence="11">
    <location>
        <begin position="172"/>
        <end position="196"/>
    </location>
</feature>
<feature type="transmembrane region" description="Helical" evidence="11">
    <location>
        <begin position="709"/>
        <end position="732"/>
    </location>
</feature>
<feature type="transmembrane region" description="Helical" evidence="11">
    <location>
        <begin position="140"/>
        <end position="160"/>
    </location>
</feature>
<comment type="subcellular location">
    <subcellularLocation>
        <location evidence="1">Membrane</location>
        <topology evidence="1">Multi-pass membrane protein</topology>
    </subcellularLocation>
</comment>
<feature type="transmembrane region" description="Helical" evidence="11">
    <location>
        <begin position="217"/>
        <end position="250"/>
    </location>
</feature>
<feature type="domain" description="Ion transport" evidence="12">
    <location>
        <begin position="1247"/>
        <end position="1315"/>
    </location>
</feature>
<keyword evidence="7" id="KW-0406">Ion transport</keyword>
<evidence type="ECO:0000256" key="4">
    <source>
        <dbReference type="ARBA" id="ARBA00022737"/>
    </source>
</evidence>
<name>A0AB34JRR7_PRYPA</name>
<feature type="transmembrane region" description="Helical" evidence="11">
    <location>
        <begin position="1284"/>
        <end position="1309"/>
    </location>
</feature>
<evidence type="ECO:0000313" key="13">
    <source>
        <dbReference type="EMBL" id="KAL1524565.1"/>
    </source>
</evidence>
<keyword evidence="5" id="KW-0851">Voltage-gated channel</keyword>